<sequence length="172" mass="18360">MIHVAILLAFAPLFQLAASPAIAQASPPLPGAASPRFTLQPVEGGVLKLDTRTGALSFCSTRAGGSAGNWVCEAVPEDRAALEAEIARLQARIAELEKGRAGVPDIMAPALPPSSGETPALPESGPPPDRRDPAEAERQLDRAMDMAERVFRRFFDMVNRLRSEPAPQDQKL</sequence>
<dbReference type="AlphaFoldDB" id="A0A2W5R5L3"/>
<evidence type="ECO:0000256" key="2">
    <source>
        <dbReference type="SAM" id="SignalP"/>
    </source>
</evidence>
<organism evidence="3 4">
    <name type="scientific">Ancylobacter novellus</name>
    <name type="common">Thiobacillus novellus</name>
    <dbReference type="NCBI Taxonomy" id="921"/>
    <lineage>
        <taxon>Bacteria</taxon>
        <taxon>Pseudomonadati</taxon>
        <taxon>Pseudomonadota</taxon>
        <taxon>Alphaproteobacteria</taxon>
        <taxon>Hyphomicrobiales</taxon>
        <taxon>Xanthobacteraceae</taxon>
        <taxon>Ancylobacter</taxon>
    </lineage>
</organism>
<protein>
    <submittedName>
        <fullName evidence="3">Uncharacterized protein</fullName>
    </submittedName>
</protein>
<gene>
    <name evidence="3" type="ORF">DI549_05695</name>
</gene>
<comment type="caution">
    <text evidence="3">The sequence shown here is derived from an EMBL/GenBank/DDBJ whole genome shotgun (WGS) entry which is preliminary data.</text>
</comment>
<evidence type="ECO:0000256" key="1">
    <source>
        <dbReference type="SAM" id="MobiDB-lite"/>
    </source>
</evidence>
<dbReference type="EMBL" id="QFQD01000013">
    <property type="protein sequence ID" value="PZQ84104.1"/>
    <property type="molecule type" value="Genomic_DNA"/>
</dbReference>
<accession>A0A2W5R5L3</accession>
<name>A0A2W5R5L3_ANCNO</name>
<proteinExistence type="predicted"/>
<keyword evidence="2" id="KW-0732">Signal</keyword>
<feature type="compositionally biased region" description="Basic and acidic residues" evidence="1">
    <location>
        <begin position="128"/>
        <end position="143"/>
    </location>
</feature>
<reference evidence="3 4" key="1">
    <citation type="submission" date="2017-08" db="EMBL/GenBank/DDBJ databases">
        <title>Infants hospitalized years apart are colonized by the same room-sourced microbial strains.</title>
        <authorList>
            <person name="Brooks B."/>
            <person name="Olm M.R."/>
            <person name="Firek B.A."/>
            <person name="Baker R."/>
            <person name="Thomas B.C."/>
            <person name="Morowitz M.J."/>
            <person name="Banfield J.F."/>
        </authorList>
    </citation>
    <scope>NUCLEOTIDE SEQUENCE [LARGE SCALE GENOMIC DNA]</scope>
    <source>
        <strain evidence="3">S2_005_001_R2_27</strain>
    </source>
</reference>
<feature type="signal peptide" evidence="2">
    <location>
        <begin position="1"/>
        <end position="23"/>
    </location>
</feature>
<evidence type="ECO:0000313" key="3">
    <source>
        <dbReference type="EMBL" id="PZQ84104.1"/>
    </source>
</evidence>
<feature type="chain" id="PRO_5016092949" evidence="2">
    <location>
        <begin position="24"/>
        <end position="172"/>
    </location>
</feature>
<dbReference type="Proteomes" id="UP000248887">
    <property type="component" value="Unassembled WGS sequence"/>
</dbReference>
<feature type="region of interest" description="Disordered" evidence="1">
    <location>
        <begin position="104"/>
        <end position="143"/>
    </location>
</feature>
<evidence type="ECO:0000313" key="4">
    <source>
        <dbReference type="Proteomes" id="UP000248887"/>
    </source>
</evidence>